<proteinExistence type="predicted"/>
<dbReference type="Proteomes" id="UP000582837">
    <property type="component" value="Unassembled WGS sequence"/>
</dbReference>
<sequence length="134" mass="14510">MTDSPNPEYNPLALSPEERRQLAQAFSARMDEEDGAASDDRAWKEELLRRVTEMRNGTAETMSADEAFAQAQRMFGEGGAPSAAPAAEAPEDVEAAWAEEIRARMADYMAGRTPASSADEVFAKLRAHRGSGSS</sequence>
<name>A0A841H0I5_9BACT</name>
<protein>
    <submittedName>
        <fullName evidence="1">Putative addiction module component (TIGR02574 family)</fullName>
    </submittedName>
</protein>
<accession>A0A841H0I5</accession>
<organism evidence="1 2">
    <name type="scientific">Longimicrobium terrae</name>
    <dbReference type="NCBI Taxonomy" id="1639882"/>
    <lineage>
        <taxon>Bacteria</taxon>
        <taxon>Pseudomonadati</taxon>
        <taxon>Gemmatimonadota</taxon>
        <taxon>Longimicrobiia</taxon>
        <taxon>Longimicrobiales</taxon>
        <taxon>Longimicrobiaceae</taxon>
        <taxon>Longimicrobium</taxon>
    </lineage>
</organism>
<dbReference type="NCBIfam" id="TIGR02574">
    <property type="entry name" value="stabl_TIGR02574"/>
    <property type="match status" value="1"/>
</dbReference>
<keyword evidence="2" id="KW-1185">Reference proteome</keyword>
<dbReference type="EMBL" id="JACHIA010000009">
    <property type="protein sequence ID" value="MBB6071517.1"/>
    <property type="molecule type" value="Genomic_DNA"/>
</dbReference>
<evidence type="ECO:0000313" key="1">
    <source>
        <dbReference type="EMBL" id="MBB6071517.1"/>
    </source>
</evidence>
<dbReference type="AlphaFoldDB" id="A0A841H0I5"/>
<gene>
    <name evidence="1" type="ORF">HNQ61_003145</name>
</gene>
<comment type="caution">
    <text evidence="1">The sequence shown here is derived from an EMBL/GenBank/DDBJ whole genome shotgun (WGS) entry which is preliminary data.</text>
</comment>
<dbReference type="InterPro" id="IPR013406">
    <property type="entry name" value="CHP02574_addiction_mod"/>
</dbReference>
<dbReference type="Pfam" id="PF09720">
    <property type="entry name" value="Unstab_antitox"/>
    <property type="match status" value="2"/>
</dbReference>
<reference evidence="1 2" key="1">
    <citation type="submission" date="2020-08" db="EMBL/GenBank/DDBJ databases">
        <title>Genomic Encyclopedia of Type Strains, Phase IV (KMG-IV): sequencing the most valuable type-strain genomes for metagenomic binning, comparative biology and taxonomic classification.</title>
        <authorList>
            <person name="Goeker M."/>
        </authorList>
    </citation>
    <scope>NUCLEOTIDE SEQUENCE [LARGE SCALE GENOMIC DNA]</scope>
    <source>
        <strain evidence="1 2">DSM 29007</strain>
    </source>
</reference>
<evidence type="ECO:0000313" key="2">
    <source>
        <dbReference type="Proteomes" id="UP000582837"/>
    </source>
</evidence>
<dbReference type="RefSeq" id="WP_170034984.1">
    <property type="nucleotide sequence ID" value="NZ_JABDTL010000001.1"/>
</dbReference>